<protein>
    <submittedName>
        <fullName evidence="1">Uncharacterized protein</fullName>
    </submittedName>
</protein>
<dbReference type="Proteomes" id="UP000828941">
    <property type="component" value="Chromosome 2"/>
</dbReference>
<gene>
    <name evidence="1" type="ORF">L6164_004143</name>
</gene>
<name>A0ACB9Q2X9_BAUVA</name>
<dbReference type="EMBL" id="CM039427">
    <property type="protein sequence ID" value="KAI4355362.1"/>
    <property type="molecule type" value="Genomic_DNA"/>
</dbReference>
<sequence>MDGAEKKFSEFVGIIKSWMPWRSEPANVSRDFWMPDHSCWKCYECDSEFNLFNRKHHCRRCGRVFCAKCTSNSIPAPSSSQGNPWEELEKIRVCNYCYKQWEEGTGFDNRNQDPNLDCSASLSPSSLASSKSSYTANSSNITLCSVPYSAGSYHQIQQSSNLSLHQSAITGKGTVREGLSSLRRSNDLVSVMENPSLKEYGFSINRSDDDEDEYGVYHSDFETSHYPRVDGYYGQAEYDGRSHIDGSQKVHPDGENTTAGVSSTPHSFDTQGLEGVPANGKNEYGPDICDENEPSSLYVSEDVDAPVDFENNGLLWLPPEPEDEDDEREAILFGDDDDDDGNDTGEWGYLRTSISFGSGESRQRDRSGGEHKTAMKNVVDGHFRALVAQLLQVENLSIEDNDKQSWLEIITSLSWEAASLLKPDTSIGGGMDPGGYVKVKCIACGCRSESVVVKGVVCKKNVAHRRMASKLNKPRLLILGGALEYQRVTNLLSSVDTLLQQEMDYLKMAVAKIASHRPDVLLVEKSVSRHALEYLLAKEISLVLNIKRPLLERLARCTGTQVVPSIDHLTTLKLGVCETFHVEKFLEDLGSAGQGGKKPGKTLMYFEGCPKPLGCTILLRGADKDELKKVKHVVQYGVFAAYHLALETSFLADEGASLPELPLNSPITVALPDKSLRIDRSISTVPGFSFAGDEKTQGPEPNSGPRRANSVSIAELATSIFSADPCFSNGPSQSMQSSSSFSLSTAFHSSDPSSGNAISDLHNKNLHFTSKEREEMESGNYLVTEPAIDNNLAVNSYGTSAKSEQLNGSEPLSSQEVQNYYKEPQSMNEEQVSQKEEFPPSPSDHQSILVSLSSRCVWKGTVCERSHLFRIKYYGSFDKPLGRFLRDHLFDQSYRCQSCEMPSEAHVHCYTHRQGTLTISVKKLPEIILPGERDGKIWMWHRCLRCPRTNGFPPATHRIIMSDAAWGLSFGKFLELSFSNHAAASRVASCGHSLHRDCLRFYGFGKMVACFRYASIDVHSVYLPPYKLDFDHGNQQWIQKEADEVGSRAKLLFSDVHNALSKIGEKKSSALPVNLGLETTELRRQVAELEGMLQKERVEFEEALQKIMNQEKKKGEHGIDILEINRLRRQLLFQSYMWDHRLIYAASLDNSINLSGLSSSISENMERFIDEKQTSVTSVPGRGFSSVHSLVDSKPHESPYLAGGVDIKISQPDAFHQELDMAKNINHGKEDQPNLSFDIKESDQTDPSESELGVRRSLSDGYIPLIMPSLSDTLDAKWIGKNYTGFGIPKDNISAILDASEADSLISTVRREASNLEDHAEDQYGNGPRSIYSTSKGHDNMEESSSWLGMPFLNFYRSLNKNFLTSAQKFDTLVDYKPVYVSSFRQQELQGGARLLLPIGVNDTVIPVYDDEPSSIISYALMSPEYHAQFIEEVERPKEGVDSGPSYFSDSSNWQLFYSADESAFDSQRSFASTEDMISSISGSRNSSMLDPLTHTKAMHAKVSFGEDGTLGKVKYSVTSYYAKRFVALRRVCCPSEMDYIRSLSRCKKWGAQGGKSNVFFAKTLDDRFIIKQVTKTELESFIKFAPNYFKYLSESIGSGSPTCLAKILGIYQVAIKNLKGGRESRMDVLVMENLLFRRNVTRVYDLKGSSRSRYNPDSSGSNKVLLDQNLIEAMPTSPIFVGNKAKRLLERAVWNDTSFLASVDVMDYSLLVGVDEEKHQLVLGIIDFMRQYTWDKHLETWVKASGILGGPKNASPTVISPKQYKKRFRKAMSTYFLMLPDQWSPPSVIPSKSQSDLSEDNTKSRTSVE</sequence>
<comment type="caution">
    <text evidence="1">The sequence shown here is derived from an EMBL/GenBank/DDBJ whole genome shotgun (WGS) entry which is preliminary data.</text>
</comment>
<accession>A0ACB9Q2X9</accession>
<evidence type="ECO:0000313" key="1">
    <source>
        <dbReference type="EMBL" id="KAI4355362.1"/>
    </source>
</evidence>
<evidence type="ECO:0000313" key="2">
    <source>
        <dbReference type="Proteomes" id="UP000828941"/>
    </source>
</evidence>
<organism evidence="1 2">
    <name type="scientific">Bauhinia variegata</name>
    <name type="common">Purple orchid tree</name>
    <name type="synonym">Phanera variegata</name>
    <dbReference type="NCBI Taxonomy" id="167791"/>
    <lineage>
        <taxon>Eukaryota</taxon>
        <taxon>Viridiplantae</taxon>
        <taxon>Streptophyta</taxon>
        <taxon>Embryophyta</taxon>
        <taxon>Tracheophyta</taxon>
        <taxon>Spermatophyta</taxon>
        <taxon>Magnoliopsida</taxon>
        <taxon>eudicotyledons</taxon>
        <taxon>Gunneridae</taxon>
        <taxon>Pentapetalae</taxon>
        <taxon>rosids</taxon>
        <taxon>fabids</taxon>
        <taxon>Fabales</taxon>
        <taxon>Fabaceae</taxon>
        <taxon>Cercidoideae</taxon>
        <taxon>Cercideae</taxon>
        <taxon>Bauhiniinae</taxon>
        <taxon>Bauhinia</taxon>
    </lineage>
</organism>
<proteinExistence type="predicted"/>
<reference evidence="1 2" key="1">
    <citation type="journal article" date="2022" name="DNA Res.">
        <title>Chromosomal-level genome assembly of the orchid tree Bauhinia variegata (Leguminosae; Cercidoideae) supports the allotetraploid origin hypothesis of Bauhinia.</title>
        <authorList>
            <person name="Zhong Y."/>
            <person name="Chen Y."/>
            <person name="Zheng D."/>
            <person name="Pang J."/>
            <person name="Liu Y."/>
            <person name="Luo S."/>
            <person name="Meng S."/>
            <person name="Qian L."/>
            <person name="Wei D."/>
            <person name="Dai S."/>
            <person name="Zhou R."/>
        </authorList>
    </citation>
    <scope>NUCLEOTIDE SEQUENCE [LARGE SCALE GENOMIC DNA]</scope>
    <source>
        <strain evidence="1">BV-YZ2020</strain>
    </source>
</reference>
<keyword evidence="2" id="KW-1185">Reference proteome</keyword>